<evidence type="ECO:0000256" key="5">
    <source>
        <dbReference type="ARBA" id="ARBA00023163"/>
    </source>
</evidence>
<dbReference type="CDD" id="cd17574">
    <property type="entry name" value="REC_OmpR"/>
    <property type="match status" value="1"/>
</dbReference>
<dbReference type="InterPro" id="IPR001867">
    <property type="entry name" value="OmpR/PhoB-type_DNA-bd"/>
</dbReference>
<dbReference type="FunFam" id="1.10.10.10:FF:000005">
    <property type="entry name" value="Two-component system response regulator"/>
    <property type="match status" value="1"/>
</dbReference>
<feature type="modified residue" description="4-aspartylphosphate" evidence="6">
    <location>
        <position position="60"/>
    </location>
</feature>
<proteinExistence type="predicted"/>
<evidence type="ECO:0000256" key="6">
    <source>
        <dbReference type="PROSITE-ProRule" id="PRU00169"/>
    </source>
</evidence>
<keyword evidence="3" id="KW-0805">Transcription regulation</keyword>
<evidence type="ECO:0000256" key="4">
    <source>
        <dbReference type="ARBA" id="ARBA00023125"/>
    </source>
</evidence>
<sequence length="231" mass="26112">MGTSIADQGTHILLVGTNESQTRQMEFDLQEAGYRPVVASSAKAGLALATESQPALIVVDRLLGGESGLVLCQTFRNQGIKSPIVLLMAKDSLEDRVACLECGADDYFLKPYRADAFLKMVQLYLQSTPGEVEHLRFGDLTLDLDNRHALRGDRIIELTMKEFELLKYMMEHPREVLPREQILENVWGYDFVGESNVIEVYVRYLRLKIDGEDDKRLIQTVRGVGYVLRES</sequence>
<keyword evidence="2" id="KW-0902">Two-component regulatory system</keyword>
<dbReference type="AlphaFoldDB" id="A0A1U7J184"/>
<dbReference type="NCBIfam" id="NF045914">
    <property type="entry name" value="RespRegNblR"/>
    <property type="match status" value="1"/>
</dbReference>
<evidence type="ECO:0000259" key="9">
    <source>
        <dbReference type="PROSITE" id="PS51755"/>
    </source>
</evidence>
<keyword evidence="1 6" id="KW-0597">Phosphoprotein</keyword>
<dbReference type="SUPFAM" id="SSF46894">
    <property type="entry name" value="C-terminal effector domain of the bipartite response regulators"/>
    <property type="match status" value="1"/>
</dbReference>
<dbReference type="InterPro" id="IPR016032">
    <property type="entry name" value="Sig_transdc_resp-reg_C-effctor"/>
</dbReference>
<evidence type="ECO:0000256" key="7">
    <source>
        <dbReference type="PROSITE-ProRule" id="PRU01091"/>
    </source>
</evidence>
<dbReference type="OrthoDB" id="508982at2"/>
<dbReference type="RefSeq" id="WP_073610019.1">
    <property type="nucleotide sequence ID" value="NZ_MRCG01000016.1"/>
</dbReference>
<evidence type="ECO:0000313" key="10">
    <source>
        <dbReference type="EMBL" id="OKH45615.1"/>
    </source>
</evidence>
<dbReference type="Gene3D" id="1.10.10.10">
    <property type="entry name" value="Winged helix-like DNA-binding domain superfamily/Winged helix DNA-binding domain"/>
    <property type="match status" value="1"/>
</dbReference>
<dbReference type="GO" id="GO:0006355">
    <property type="term" value="P:regulation of DNA-templated transcription"/>
    <property type="evidence" value="ECO:0007669"/>
    <property type="project" value="InterPro"/>
</dbReference>
<accession>A0A1U7J184</accession>
<evidence type="ECO:0000259" key="8">
    <source>
        <dbReference type="PROSITE" id="PS50110"/>
    </source>
</evidence>
<reference evidence="10 11" key="1">
    <citation type="submission" date="2016-11" db="EMBL/GenBank/DDBJ databases">
        <title>Draft Genome Sequences of Nine Cyanobacterial Strains from Diverse Habitats.</title>
        <authorList>
            <person name="Zhu T."/>
            <person name="Hou S."/>
            <person name="Lu X."/>
            <person name="Hess W.R."/>
        </authorList>
    </citation>
    <scope>NUCLEOTIDE SEQUENCE [LARGE SCALE GENOMIC DNA]</scope>
    <source>
        <strain evidence="10 11">NIES-30</strain>
    </source>
</reference>
<dbReference type="SMART" id="SM00862">
    <property type="entry name" value="Trans_reg_C"/>
    <property type="match status" value="1"/>
</dbReference>
<feature type="domain" description="OmpR/PhoB-type" evidence="9">
    <location>
        <begin position="132"/>
        <end position="230"/>
    </location>
</feature>
<dbReference type="GO" id="GO:0032993">
    <property type="term" value="C:protein-DNA complex"/>
    <property type="evidence" value="ECO:0007669"/>
    <property type="project" value="TreeGrafter"/>
</dbReference>
<organism evidence="10 11">
    <name type="scientific">Phormidium tenue NIES-30</name>
    <dbReference type="NCBI Taxonomy" id="549789"/>
    <lineage>
        <taxon>Bacteria</taxon>
        <taxon>Bacillati</taxon>
        <taxon>Cyanobacteriota</taxon>
        <taxon>Cyanophyceae</taxon>
        <taxon>Oscillatoriophycideae</taxon>
        <taxon>Oscillatoriales</taxon>
        <taxon>Oscillatoriaceae</taxon>
        <taxon>Phormidium</taxon>
    </lineage>
</organism>
<dbReference type="EMBL" id="MRCG01000016">
    <property type="protein sequence ID" value="OKH45615.1"/>
    <property type="molecule type" value="Genomic_DNA"/>
</dbReference>
<dbReference type="STRING" id="549789.NIES30_18975"/>
<keyword evidence="4 7" id="KW-0238">DNA-binding</keyword>
<dbReference type="CDD" id="cd00383">
    <property type="entry name" value="trans_reg_C"/>
    <property type="match status" value="1"/>
</dbReference>
<dbReference type="Pfam" id="PF00072">
    <property type="entry name" value="Response_reg"/>
    <property type="match status" value="1"/>
</dbReference>
<name>A0A1U7J184_9CYAN</name>
<dbReference type="InterPro" id="IPR036388">
    <property type="entry name" value="WH-like_DNA-bd_sf"/>
</dbReference>
<dbReference type="PROSITE" id="PS50110">
    <property type="entry name" value="RESPONSE_REGULATORY"/>
    <property type="match status" value="1"/>
</dbReference>
<dbReference type="Pfam" id="PF00486">
    <property type="entry name" value="Trans_reg_C"/>
    <property type="match status" value="1"/>
</dbReference>
<dbReference type="SUPFAM" id="SSF52172">
    <property type="entry name" value="CheY-like"/>
    <property type="match status" value="1"/>
</dbReference>
<evidence type="ECO:0000256" key="3">
    <source>
        <dbReference type="ARBA" id="ARBA00023015"/>
    </source>
</evidence>
<evidence type="ECO:0000256" key="1">
    <source>
        <dbReference type="ARBA" id="ARBA00022553"/>
    </source>
</evidence>
<dbReference type="SMART" id="SM00448">
    <property type="entry name" value="REC"/>
    <property type="match status" value="1"/>
</dbReference>
<protein>
    <submittedName>
        <fullName evidence="10">DNA-binding response regulator</fullName>
    </submittedName>
</protein>
<keyword evidence="11" id="KW-1185">Reference proteome</keyword>
<dbReference type="GO" id="GO:0005829">
    <property type="term" value="C:cytosol"/>
    <property type="evidence" value="ECO:0007669"/>
    <property type="project" value="TreeGrafter"/>
</dbReference>
<feature type="domain" description="Response regulatory" evidence="8">
    <location>
        <begin position="11"/>
        <end position="125"/>
    </location>
</feature>
<dbReference type="Proteomes" id="UP000185557">
    <property type="component" value="Unassembled WGS sequence"/>
</dbReference>
<feature type="DNA-binding region" description="OmpR/PhoB-type" evidence="7">
    <location>
        <begin position="132"/>
        <end position="230"/>
    </location>
</feature>
<dbReference type="PROSITE" id="PS51755">
    <property type="entry name" value="OMPR_PHOB"/>
    <property type="match status" value="1"/>
</dbReference>
<comment type="caution">
    <text evidence="10">The sequence shown here is derived from an EMBL/GenBank/DDBJ whole genome shotgun (WGS) entry which is preliminary data.</text>
</comment>
<dbReference type="InterPro" id="IPR001789">
    <property type="entry name" value="Sig_transdc_resp-reg_receiver"/>
</dbReference>
<dbReference type="PANTHER" id="PTHR48111:SF22">
    <property type="entry name" value="REGULATOR OF RPOS"/>
    <property type="match status" value="1"/>
</dbReference>
<dbReference type="Gene3D" id="3.40.50.2300">
    <property type="match status" value="1"/>
</dbReference>
<dbReference type="InterPro" id="IPR011006">
    <property type="entry name" value="CheY-like_superfamily"/>
</dbReference>
<dbReference type="InterPro" id="IPR039420">
    <property type="entry name" value="WalR-like"/>
</dbReference>
<gene>
    <name evidence="10" type="ORF">NIES30_18975</name>
</gene>
<evidence type="ECO:0000313" key="11">
    <source>
        <dbReference type="Proteomes" id="UP000185557"/>
    </source>
</evidence>
<dbReference type="GO" id="GO:0000976">
    <property type="term" value="F:transcription cis-regulatory region binding"/>
    <property type="evidence" value="ECO:0007669"/>
    <property type="project" value="TreeGrafter"/>
</dbReference>
<keyword evidence="5" id="KW-0804">Transcription</keyword>
<dbReference type="GO" id="GO:0000156">
    <property type="term" value="F:phosphorelay response regulator activity"/>
    <property type="evidence" value="ECO:0007669"/>
    <property type="project" value="TreeGrafter"/>
</dbReference>
<evidence type="ECO:0000256" key="2">
    <source>
        <dbReference type="ARBA" id="ARBA00023012"/>
    </source>
</evidence>
<dbReference type="PANTHER" id="PTHR48111">
    <property type="entry name" value="REGULATOR OF RPOS"/>
    <property type="match status" value="1"/>
</dbReference>